<dbReference type="AlphaFoldDB" id="A0A6J6DBE5"/>
<keyword evidence="1" id="KW-0472">Membrane</keyword>
<organism evidence="2">
    <name type="scientific">freshwater metagenome</name>
    <dbReference type="NCBI Taxonomy" id="449393"/>
    <lineage>
        <taxon>unclassified sequences</taxon>
        <taxon>metagenomes</taxon>
        <taxon>ecological metagenomes</taxon>
    </lineage>
</organism>
<evidence type="ECO:0000313" key="2">
    <source>
        <dbReference type="EMBL" id="CAB4558938.1"/>
    </source>
</evidence>
<feature type="transmembrane region" description="Helical" evidence="1">
    <location>
        <begin position="179"/>
        <end position="197"/>
    </location>
</feature>
<protein>
    <submittedName>
        <fullName evidence="2">Unannotated protein</fullName>
    </submittedName>
</protein>
<name>A0A6J6DBE5_9ZZZZ</name>
<reference evidence="2" key="1">
    <citation type="submission" date="2020-05" db="EMBL/GenBank/DDBJ databases">
        <authorList>
            <person name="Chiriac C."/>
            <person name="Salcher M."/>
            <person name="Ghai R."/>
            <person name="Kavagutti S V."/>
        </authorList>
    </citation>
    <scope>NUCLEOTIDE SEQUENCE</scope>
</reference>
<keyword evidence="1" id="KW-1133">Transmembrane helix</keyword>
<feature type="transmembrane region" description="Helical" evidence="1">
    <location>
        <begin position="223"/>
        <end position="244"/>
    </location>
</feature>
<evidence type="ECO:0000256" key="1">
    <source>
        <dbReference type="SAM" id="Phobius"/>
    </source>
</evidence>
<keyword evidence="1" id="KW-0812">Transmembrane</keyword>
<gene>
    <name evidence="2" type="ORF">UFOPK1619_00259</name>
</gene>
<dbReference type="EMBL" id="CAEZTI010000030">
    <property type="protein sequence ID" value="CAB4558938.1"/>
    <property type="molecule type" value="Genomic_DNA"/>
</dbReference>
<accession>A0A6J6DBE5</accession>
<proteinExistence type="predicted"/>
<sequence>MVLIGFVSSPDAAKSTVKSALSSAEVRQVLADELVKKLEEGGDGEDAEDSIVFSLARPLIVNAVANKLGEPAMRDFAGEVASKMYAVYIEDAPATTVDISTFATGTIDAIRGVDPSVPKDEDPKMDPIDVKKNEGDTDIKGIRNLAKSGVWLFLVLGVLLQVAAWFLATAGQWKKLQRLGIRLAIGGVIMFAVISIVKSKVPQSVEDNEAAAKAAANFIASPMLTRFIVLTVLGIVVAAAGFFLQRKENASPVS</sequence>
<feature type="transmembrane region" description="Helical" evidence="1">
    <location>
        <begin position="149"/>
        <end position="167"/>
    </location>
</feature>